<dbReference type="GO" id="GO:0005886">
    <property type="term" value="C:plasma membrane"/>
    <property type="evidence" value="ECO:0007669"/>
    <property type="project" value="UniProtKB-SubCell"/>
</dbReference>
<dbReference type="Proteomes" id="UP000183263">
    <property type="component" value="Unassembled WGS sequence"/>
</dbReference>
<organism evidence="8 9">
    <name type="scientific">Rhodococcus triatomae</name>
    <dbReference type="NCBI Taxonomy" id="300028"/>
    <lineage>
        <taxon>Bacteria</taxon>
        <taxon>Bacillati</taxon>
        <taxon>Actinomycetota</taxon>
        <taxon>Actinomycetes</taxon>
        <taxon>Mycobacteriales</taxon>
        <taxon>Nocardiaceae</taxon>
        <taxon>Rhodococcus</taxon>
    </lineage>
</organism>
<proteinExistence type="predicted"/>
<comment type="subcellular location">
    <subcellularLocation>
        <location evidence="1">Cell membrane</location>
        <topology evidence="1">Multi-pass membrane protein</topology>
    </subcellularLocation>
</comment>
<feature type="domain" description="Cardiolipin synthase N-terminal" evidence="7">
    <location>
        <begin position="14"/>
        <end position="57"/>
    </location>
</feature>
<keyword evidence="4 6" id="KW-1133">Transmembrane helix</keyword>
<dbReference type="InterPro" id="IPR027379">
    <property type="entry name" value="CLS_N"/>
</dbReference>
<keyword evidence="2" id="KW-1003">Cell membrane</keyword>
<evidence type="ECO:0000256" key="3">
    <source>
        <dbReference type="ARBA" id="ARBA00022692"/>
    </source>
</evidence>
<dbReference type="Pfam" id="PF13396">
    <property type="entry name" value="PLDc_N"/>
    <property type="match status" value="1"/>
</dbReference>
<dbReference type="EMBL" id="FNDN01000008">
    <property type="protein sequence ID" value="SDI50016.1"/>
    <property type="molecule type" value="Genomic_DNA"/>
</dbReference>
<evidence type="ECO:0000313" key="8">
    <source>
        <dbReference type="EMBL" id="SDI50016.1"/>
    </source>
</evidence>
<sequence>MLGAIVVVGLLILALFVGAIVDIARSDTYQTGGKAVWILLVFAFPVLGPVVWFVWGRKSSFT</sequence>
<accession>A0A1G8L2X8</accession>
<protein>
    <submittedName>
        <fullName evidence="8">Phospholipase_D-nuclease N-terminal</fullName>
    </submittedName>
</protein>
<evidence type="ECO:0000256" key="6">
    <source>
        <dbReference type="SAM" id="Phobius"/>
    </source>
</evidence>
<keyword evidence="9" id="KW-1185">Reference proteome</keyword>
<reference evidence="8 9" key="1">
    <citation type="submission" date="2016-10" db="EMBL/GenBank/DDBJ databases">
        <authorList>
            <person name="de Groot N.N."/>
        </authorList>
    </citation>
    <scope>NUCLEOTIDE SEQUENCE [LARGE SCALE GENOMIC DNA]</scope>
    <source>
        <strain evidence="8 9">DSM 44892</strain>
    </source>
</reference>
<gene>
    <name evidence="8" type="ORF">SAMN05444695_10843</name>
</gene>
<keyword evidence="3 6" id="KW-0812">Transmembrane</keyword>
<feature type="transmembrane region" description="Helical" evidence="6">
    <location>
        <begin position="35"/>
        <end position="55"/>
    </location>
</feature>
<evidence type="ECO:0000259" key="7">
    <source>
        <dbReference type="Pfam" id="PF13396"/>
    </source>
</evidence>
<dbReference type="AlphaFoldDB" id="A0A1G8L2X8"/>
<evidence type="ECO:0000256" key="4">
    <source>
        <dbReference type="ARBA" id="ARBA00022989"/>
    </source>
</evidence>
<evidence type="ECO:0000256" key="2">
    <source>
        <dbReference type="ARBA" id="ARBA00022475"/>
    </source>
</evidence>
<keyword evidence="5 6" id="KW-0472">Membrane</keyword>
<evidence type="ECO:0000256" key="1">
    <source>
        <dbReference type="ARBA" id="ARBA00004651"/>
    </source>
</evidence>
<evidence type="ECO:0000313" key="9">
    <source>
        <dbReference type="Proteomes" id="UP000183263"/>
    </source>
</evidence>
<evidence type="ECO:0000256" key="5">
    <source>
        <dbReference type="ARBA" id="ARBA00023136"/>
    </source>
</evidence>
<name>A0A1G8L2X8_9NOCA</name>